<dbReference type="Gene3D" id="3.30.160.60">
    <property type="entry name" value="Classic Zinc Finger"/>
    <property type="match status" value="2"/>
</dbReference>
<proteinExistence type="predicted"/>
<dbReference type="SUPFAM" id="SSF57667">
    <property type="entry name" value="beta-beta-alpha zinc fingers"/>
    <property type="match status" value="1"/>
</dbReference>
<dbReference type="PANTHER" id="PTHR40626:SF11">
    <property type="entry name" value="ZINC FINGER PROTEIN YPR022C"/>
    <property type="match status" value="1"/>
</dbReference>
<keyword evidence="6" id="KW-0539">Nucleus</keyword>
<dbReference type="GO" id="GO:0000981">
    <property type="term" value="F:DNA-binding transcription factor activity, RNA polymerase II-specific"/>
    <property type="evidence" value="ECO:0007669"/>
    <property type="project" value="InterPro"/>
</dbReference>
<dbReference type="EMBL" id="KV454407">
    <property type="protein sequence ID" value="ODQ67152.1"/>
    <property type="molecule type" value="Genomic_DNA"/>
</dbReference>
<keyword evidence="2" id="KW-0479">Metal-binding</keyword>
<name>A0A1E3PQG3_9ASCO</name>
<evidence type="ECO:0000256" key="5">
    <source>
        <dbReference type="ARBA" id="ARBA00022833"/>
    </source>
</evidence>
<comment type="subcellular location">
    <subcellularLocation>
        <location evidence="1">Nucleus</location>
    </subcellularLocation>
</comment>
<evidence type="ECO:0000313" key="11">
    <source>
        <dbReference type="Proteomes" id="UP000095009"/>
    </source>
</evidence>
<dbReference type="PANTHER" id="PTHR40626">
    <property type="entry name" value="MIP31509P"/>
    <property type="match status" value="1"/>
</dbReference>
<evidence type="ECO:0000256" key="1">
    <source>
        <dbReference type="ARBA" id="ARBA00004123"/>
    </source>
</evidence>
<organism evidence="10 11">
    <name type="scientific">Nadsonia fulvescens var. elongata DSM 6958</name>
    <dbReference type="NCBI Taxonomy" id="857566"/>
    <lineage>
        <taxon>Eukaryota</taxon>
        <taxon>Fungi</taxon>
        <taxon>Dikarya</taxon>
        <taxon>Ascomycota</taxon>
        <taxon>Saccharomycotina</taxon>
        <taxon>Dipodascomycetes</taxon>
        <taxon>Dipodascales</taxon>
        <taxon>Dipodascales incertae sedis</taxon>
        <taxon>Nadsonia</taxon>
    </lineage>
</organism>
<feature type="compositionally biased region" description="Polar residues" evidence="8">
    <location>
        <begin position="234"/>
        <end position="246"/>
    </location>
</feature>
<keyword evidence="3" id="KW-0677">Repeat</keyword>
<evidence type="ECO:0000256" key="6">
    <source>
        <dbReference type="ARBA" id="ARBA00023242"/>
    </source>
</evidence>
<dbReference type="OrthoDB" id="6077919at2759"/>
<dbReference type="GO" id="GO:0000785">
    <property type="term" value="C:chromatin"/>
    <property type="evidence" value="ECO:0007669"/>
    <property type="project" value="TreeGrafter"/>
</dbReference>
<dbReference type="InterPro" id="IPR051059">
    <property type="entry name" value="VerF-like"/>
</dbReference>
<dbReference type="GO" id="GO:0005634">
    <property type="term" value="C:nucleus"/>
    <property type="evidence" value="ECO:0007669"/>
    <property type="project" value="UniProtKB-SubCell"/>
</dbReference>
<accession>A0A1E3PQG3</accession>
<evidence type="ECO:0000256" key="2">
    <source>
        <dbReference type="ARBA" id="ARBA00022723"/>
    </source>
</evidence>
<dbReference type="Proteomes" id="UP000095009">
    <property type="component" value="Unassembled WGS sequence"/>
</dbReference>
<evidence type="ECO:0000259" key="9">
    <source>
        <dbReference type="PROSITE" id="PS50157"/>
    </source>
</evidence>
<dbReference type="InterPro" id="IPR036236">
    <property type="entry name" value="Znf_C2H2_sf"/>
</dbReference>
<gene>
    <name evidence="10" type="ORF">NADFUDRAFT_40327</name>
</gene>
<evidence type="ECO:0000256" key="7">
    <source>
        <dbReference type="PROSITE-ProRule" id="PRU00042"/>
    </source>
</evidence>
<reference evidence="10 11" key="1">
    <citation type="journal article" date="2016" name="Proc. Natl. Acad. Sci. U.S.A.">
        <title>Comparative genomics of biotechnologically important yeasts.</title>
        <authorList>
            <person name="Riley R."/>
            <person name="Haridas S."/>
            <person name="Wolfe K.H."/>
            <person name="Lopes M.R."/>
            <person name="Hittinger C.T."/>
            <person name="Goeker M."/>
            <person name="Salamov A.A."/>
            <person name="Wisecaver J.H."/>
            <person name="Long T.M."/>
            <person name="Calvey C.H."/>
            <person name="Aerts A.L."/>
            <person name="Barry K.W."/>
            <person name="Choi C."/>
            <person name="Clum A."/>
            <person name="Coughlan A.Y."/>
            <person name="Deshpande S."/>
            <person name="Douglass A.P."/>
            <person name="Hanson S.J."/>
            <person name="Klenk H.-P."/>
            <person name="LaButti K.M."/>
            <person name="Lapidus A."/>
            <person name="Lindquist E.A."/>
            <person name="Lipzen A.M."/>
            <person name="Meier-Kolthoff J.P."/>
            <person name="Ohm R.A."/>
            <person name="Otillar R.P."/>
            <person name="Pangilinan J.L."/>
            <person name="Peng Y."/>
            <person name="Rokas A."/>
            <person name="Rosa C.A."/>
            <person name="Scheuner C."/>
            <person name="Sibirny A.A."/>
            <person name="Slot J.C."/>
            <person name="Stielow J.B."/>
            <person name="Sun H."/>
            <person name="Kurtzman C.P."/>
            <person name="Blackwell M."/>
            <person name="Grigoriev I.V."/>
            <person name="Jeffries T.W."/>
        </authorList>
    </citation>
    <scope>NUCLEOTIDE SEQUENCE [LARGE SCALE GENOMIC DNA]</scope>
    <source>
        <strain evidence="10 11">DSM 6958</strain>
    </source>
</reference>
<dbReference type="STRING" id="857566.A0A1E3PQG3"/>
<dbReference type="PROSITE" id="PS00028">
    <property type="entry name" value="ZINC_FINGER_C2H2_1"/>
    <property type="match status" value="1"/>
</dbReference>
<feature type="region of interest" description="Disordered" evidence="8">
    <location>
        <begin position="216"/>
        <end position="246"/>
    </location>
</feature>
<dbReference type="InterPro" id="IPR013087">
    <property type="entry name" value="Znf_C2H2_type"/>
</dbReference>
<evidence type="ECO:0000256" key="8">
    <source>
        <dbReference type="SAM" id="MobiDB-lite"/>
    </source>
</evidence>
<sequence length="372" mass="40480">MPLSSAINTASSPALTSQITGTASTASKSPLVKNGLKRQVFLVSQLPPPMANEDGRYVCWFCPKTYTQSKHVRRHMVRHTGESPYKCRTCSLSFTRPDIRKRHSEKCKLKSKNADATLELPGASEFITTTPTSIELEKLMNDLSNKHDAVDFSNKPAPSNHIMQLMTGNANHISRSSQNEASKTHMNFFTGSSIISFNPPHVSPLLTTPFLPLSPTESASLPGQPLNCSRPRSAISSPFDSTSSTPNLSGLSITPMLSQSIHSLADKLQTYDTDDNYSQRADSFGDNTLGNQGLLTDPVSLSSLPFVVDSSITPTVGVDFTGVNPHVPLNNFDFHNNTSDALIHQPFPIQTLANFGSFMSEYSPSSNDAIFN</sequence>
<evidence type="ECO:0000313" key="10">
    <source>
        <dbReference type="EMBL" id="ODQ67152.1"/>
    </source>
</evidence>
<dbReference type="AlphaFoldDB" id="A0A1E3PQG3"/>
<dbReference type="PROSITE" id="PS50157">
    <property type="entry name" value="ZINC_FINGER_C2H2_2"/>
    <property type="match status" value="1"/>
</dbReference>
<protein>
    <recommendedName>
        <fullName evidence="9">C2H2-type domain-containing protein</fullName>
    </recommendedName>
</protein>
<dbReference type="GO" id="GO:0000978">
    <property type="term" value="F:RNA polymerase II cis-regulatory region sequence-specific DNA binding"/>
    <property type="evidence" value="ECO:0007669"/>
    <property type="project" value="InterPro"/>
</dbReference>
<keyword evidence="5" id="KW-0862">Zinc</keyword>
<evidence type="ECO:0000256" key="3">
    <source>
        <dbReference type="ARBA" id="ARBA00022737"/>
    </source>
</evidence>
<keyword evidence="4 7" id="KW-0863">Zinc-finger</keyword>
<evidence type="ECO:0000256" key="4">
    <source>
        <dbReference type="ARBA" id="ARBA00022771"/>
    </source>
</evidence>
<feature type="domain" description="C2H2-type" evidence="9">
    <location>
        <begin position="57"/>
        <end position="84"/>
    </location>
</feature>
<keyword evidence="11" id="KW-1185">Reference proteome</keyword>
<dbReference type="GO" id="GO:0008270">
    <property type="term" value="F:zinc ion binding"/>
    <property type="evidence" value="ECO:0007669"/>
    <property type="project" value="UniProtKB-KW"/>
</dbReference>